<evidence type="ECO:0008006" key="3">
    <source>
        <dbReference type="Google" id="ProtNLM"/>
    </source>
</evidence>
<dbReference type="Proteomes" id="UP000276437">
    <property type="component" value="Chromosome"/>
</dbReference>
<gene>
    <name evidence="1" type="ORF">MAMMFC1_03339</name>
</gene>
<accession>A0A348ANJ6</accession>
<reference evidence="1 2" key="1">
    <citation type="journal article" date="2018" name="Int. J. Syst. Evol. Microbiol.">
        <title>Methylomusa anaerophila gen. nov., sp. nov., an anaerobic methanol-utilizing bacterium isolated from a microbial fuel cell.</title>
        <authorList>
            <person name="Amano N."/>
            <person name="Yamamuro A."/>
            <person name="Miyahara M."/>
            <person name="Kouzuma A."/>
            <person name="Abe T."/>
            <person name="Watanabe K."/>
        </authorList>
    </citation>
    <scope>NUCLEOTIDE SEQUENCE [LARGE SCALE GENOMIC DNA]</scope>
    <source>
        <strain evidence="1 2">MMFC1</strain>
    </source>
</reference>
<sequence>MINDVQDVKDVAKEKSRQLNCEIDKELKLQERLNRIAHDLRDAVDMTIEMRQQSPQSKGEVTRLWENFLGQFLGYIKHRSKESKDNLLSGISWTRMKLF</sequence>
<dbReference type="EMBL" id="AP018449">
    <property type="protein sequence ID" value="BBB92644.1"/>
    <property type="molecule type" value="Genomic_DNA"/>
</dbReference>
<evidence type="ECO:0000313" key="1">
    <source>
        <dbReference type="EMBL" id="BBB92644.1"/>
    </source>
</evidence>
<keyword evidence="2" id="KW-1185">Reference proteome</keyword>
<dbReference type="AlphaFoldDB" id="A0A348ANJ6"/>
<organism evidence="1 2">
    <name type="scientific">Methylomusa anaerophila</name>
    <dbReference type="NCBI Taxonomy" id="1930071"/>
    <lineage>
        <taxon>Bacteria</taxon>
        <taxon>Bacillati</taxon>
        <taxon>Bacillota</taxon>
        <taxon>Negativicutes</taxon>
        <taxon>Selenomonadales</taxon>
        <taxon>Sporomusaceae</taxon>
        <taxon>Methylomusa</taxon>
    </lineage>
</organism>
<evidence type="ECO:0000313" key="2">
    <source>
        <dbReference type="Proteomes" id="UP000276437"/>
    </source>
</evidence>
<dbReference type="RefSeq" id="WP_232035484.1">
    <property type="nucleotide sequence ID" value="NZ_AP018449.1"/>
</dbReference>
<protein>
    <recommendedName>
        <fullName evidence="3">Histidine kinase</fullName>
    </recommendedName>
</protein>
<proteinExistence type="predicted"/>
<dbReference type="KEGG" id="mana:MAMMFC1_03339"/>
<name>A0A348ANJ6_9FIRM</name>